<feature type="transmembrane region" description="Helical" evidence="7">
    <location>
        <begin position="147"/>
        <end position="171"/>
    </location>
</feature>
<feature type="transmembrane region" description="Helical" evidence="7">
    <location>
        <begin position="278"/>
        <end position="299"/>
    </location>
</feature>
<dbReference type="CDD" id="cd17502">
    <property type="entry name" value="MFS_Azr1_MDR_like"/>
    <property type="match status" value="1"/>
</dbReference>
<dbReference type="FunFam" id="1.20.1720.10:FF:000004">
    <property type="entry name" value="EmrB/QacA family drug resistance transporter"/>
    <property type="match status" value="1"/>
</dbReference>
<dbReference type="GO" id="GO:0005886">
    <property type="term" value="C:plasma membrane"/>
    <property type="evidence" value="ECO:0007669"/>
    <property type="project" value="UniProtKB-SubCell"/>
</dbReference>
<feature type="transmembrane region" description="Helical" evidence="7">
    <location>
        <begin position="89"/>
        <end position="108"/>
    </location>
</feature>
<evidence type="ECO:0000256" key="7">
    <source>
        <dbReference type="SAM" id="Phobius"/>
    </source>
</evidence>
<dbReference type="NCBIfam" id="TIGR00711">
    <property type="entry name" value="efflux_EmrB"/>
    <property type="match status" value="1"/>
</dbReference>
<feature type="transmembrane region" description="Helical" evidence="7">
    <location>
        <begin position="177"/>
        <end position="196"/>
    </location>
</feature>
<evidence type="ECO:0000256" key="3">
    <source>
        <dbReference type="ARBA" id="ARBA00022475"/>
    </source>
</evidence>
<keyword evidence="3" id="KW-1003">Cell membrane</keyword>
<feature type="transmembrane region" description="Helical" evidence="7">
    <location>
        <begin position="208"/>
        <end position="228"/>
    </location>
</feature>
<dbReference type="PANTHER" id="PTHR23501:SF191">
    <property type="entry name" value="VACUOLAR BASIC AMINO ACID TRANSPORTER 4"/>
    <property type="match status" value="1"/>
</dbReference>
<keyword evidence="6 7" id="KW-0472">Membrane</keyword>
<dbReference type="InterPro" id="IPR020846">
    <property type="entry name" value="MFS_dom"/>
</dbReference>
<dbReference type="PRINTS" id="PR01036">
    <property type="entry name" value="TCRTETB"/>
</dbReference>
<dbReference type="Gene3D" id="1.20.1250.20">
    <property type="entry name" value="MFS general substrate transporter like domains"/>
    <property type="match status" value="1"/>
</dbReference>
<keyword evidence="2" id="KW-0813">Transport</keyword>
<keyword evidence="5 7" id="KW-1133">Transmembrane helix</keyword>
<dbReference type="InterPro" id="IPR011701">
    <property type="entry name" value="MFS"/>
</dbReference>
<evidence type="ECO:0000313" key="9">
    <source>
        <dbReference type="EMBL" id="TYS61418.1"/>
    </source>
</evidence>
<comment type="caution">
    <text evidence="9">The sequence shown here is derived from an EMBL/GenBank/DDBJ whole genome shotgun (WGS) entry which is preliminary data.</text>
</comment>
<feature type="transmembrane region" description="Helical" evidence="7">
    <location>
        <begin position="479"/>
        <end position="498"/>
    </location>
</feature>
<dbReference type="Proteomes" id="UP000323393">
    <property type="component" value="Unassembled WGS sequence"/>
</dbReference>
<evidence type="ECO:0000256" key="6">
    <source>
        <dbReference type="ARBA" id="ARBA00023136"/>
    </source>
</evidence>
<keyword evidence="4 7" id="KW-0812">Transmembrane</keyword>
<feature type="domain" description="Major facilitator superfamily (MFS) profile" evidence="8">
    <location>
        <begin position="24"/>
        <end position="503"/>
    </location>
</feature>
<dbReference type="Gene3D" id="1.20.1720.10">
    <property type="entry name" value="Multidrug resistance protein D"/>
    <property type="match status" value="1"/>
</dbReference>
<evidence type="ECO:0000256" key="1">
    <source>
        <dbReference type="ARBA" id="ARBA00004651"/>
    </source>
</evidence>
<dbReference type="SUPFAM" id="SSF103473">
    <property type="entry name" value="MFS general substrate transporter"/>
    <property type="match status" value="1"/>
</dbReference>
<sequence>MGTATLERQEVKQASSNKTKKPFVLAAIMLAMFMAAIEATIVSTAMPAIAADLGGFSLYSWVFSSYLLMNAVTVLIYGKLSDLFGRKPILTFGIIVFLIGSLLCGMATSIEMLIVFRFIQGFGAGAVMPIASTIVGDMYTKEERAKIQGYLSSVWGISAILGPAIGGLLVQYVSWRFVFWVNIPLGILAIIGLYLFLHEGVEKKKHSIDYAGAGLLFVSVSSFMLVMVEGGVRWEWISAPVFSLIALSLITFIFFILQEKRAKDPMMPFDIWQERSILIANTTSLTTGVMLIGISSFLPAFVQGVMERPPIVAGFTLTTMSIGWPIAAMIAGRLLLKIGFRTTSIIGGVALILGSIIFMTLSPDDGPVWAAFGSFMIGVGMGFSTTAFIVSIQSTVPWQKRGVATASNMFMRTLGSTIGAALLGGILNSRIQEHLRENGALDQFSLDSTTLLLNEEQRNQLSESMRVLLQDGLTSALQTVYLVVAGFAVISFLLILLLPKKNEESGTS</sequence>
<comment type="subcellular location">
    <subcellularLocation>
        <location evidence="1">Cell membrane</location>
        <topology evidence="1">Multi-pass membrane protein</topology>
    </subcellularLocation>
</comment>
<feature type="transmembrane region" description="Helical" evidence="7">
    <location>
        <begin position="343"/>
        <end position="362"/>
    </location>
</feature>
<evidence type="ECO:0000259" key="8">
    <source>
        <dbReference type="PROSITE" id="PS50850"/>
    </source>
</evidence>
<protein>
    <submittedName>
        <fullName evidence="9">MFS transporter</fullName>
    </submittedName>
</protein>
<feature type="transmembrane region" description="Helical" evidence="7">
    <location>
        <begin position="234"/>
        <end position="257"/>
    </location>
</feature>
<name>A0AA94WRS3_9BACI</name>
<feature type="transmembrane region" description="Helical" evidence="7">
    <location>
        <begin position="311"/>
        <end position="336"/>
    </location>
</feature>
<organism evidence="9 10">
    <name type="scientific">Sutcliffiella horikoshii</name>
    <dbReference type="NCBI Taxonomy" id="79883"/>
    <lineage>
        <taxon>Bacteria</taxon>
        <taxon>Bacillati</taxon>
        <taxon>Bacillota</taxon>
        <taxon>Bacilli</taxon>
        <taxon>Bacillales</taxon>
        <taxon>Bacillaceae</taxon>
        <taxon>Sutcliffiella</taxon>
    </lineage>
</organism>
<evidence type="ECO:0000313" key="10">
    <source>
        <dbReference type="Proteomes" id="UP000323393"/>
    </source>
</evidence>
<dbReference type="GO" id="GO:0022857">
    <property type="term" value="F:transmembrane transporter activity"/>
    <property type="evidence" value="ECO:0007669"/>
    <property type="project" value="InterPro"/>
</dbReference>
<feature type="transmembrane region" description="Helical" evidence="7">
    <location>
        <begin position="368"/>
        <end position="390"/>
    </location>
</feature>
<dbReference type="RefSeq" id="WP_148964988.1">
    <property type="nucleotide sequence ID" value="NZ_VTEU01000001.1"/>
</dbReference>
<dbReference type="PANTHER" id="PTHR23501">
    <property type="entry name" value="MAJOR FACILITATOR SUPERFAMILY"/>
    <property type="match status" value="1"/>
</dbReference>
<feature type="transmembrane region" description="Helical" evidence="7">
    <location>
        <begin position="23"/>
        <end position="46"/>
    </location>
</feature>
<dbReference type="EMBL" id="VTEU01000001">
    <property type="protein sequence ID" value="TYS61418.1"/>
    <property type="molecule type" value="Genomic_DNA"/>
</dbReference>
<feature type="transmembrane region" description="Helical" evidence="7">
    <location>
        <begin position="58"/>
        <end position="77"/>
    </location>
</feature>
<dbReference type="Pfam" id="PF07690">
    <property type="entry name" value="MFS_1"/>
    <property type="match status" value="1"/>
</dbReference>
<gene>
    <name evidence="9" type="ORF">FZC74_03830</name>
</gene>
<reference evidence="9 10" key="1">
    <citation type="submission" date="2019-08" db="EMBL/GenBank/DDBJ databases">
        <title>Bacillus genomes from the desert of Cuatro Cienegas, Coahuila.</title>
        <authorList>
            <person name="Olmedo-Alvarez G."/>
        </authorList>
    </citation>
    <scope>NUCLEOTIDE SEQUENCE [LARGE SCALE GENOMIC DNA]</scope>
    <source>
        <strain evidence="9 10">CH88_3T</strain>
    </source>
</reference>
<feature type="transmembrane region" description="Helical" evidence="7">
    <location>
        <begin position="114"/>
        <end position="135"/>
    </location>
</feature>
<dbReference type="InterPro" id="IPR036259">
    <property type="entry name" value="MFS_trans_sf"/>
</dbReference>
<feature type="transmembrane region" description="Helical" evidence="7">
    <location>
        <begin position="410"/>
        <end position="427"/>
    </location>
</feature>
<dbReference type="InterPro" id="IPR004638">
    <property type="entry name" value="EmrB-like"/>
</dbReference>
<evidence type="ECO:0000256" key="4">
    <source>
        <dbReference type="ARBA" id="ARBA00022692"/>
    </source>
</evidence>
<evidence type="ECO:0000256" key="5">
    <source>
        <dbReference type="ARBA" id="ARBA00022989"/>
    </source>
</evidence>
<evidence type="ECO:0000256" key="2">
    <source>
        <dbReference type="ARBA" id="ARBA00022448"/>
    </source>
</evidence>
<accession>A0AA94WRS3</accession>
<proteinExistence type="predicted"/>
<dbReference type="PROSITE" id="PS50850">
    <property type="entry name" value="MFS"/>
    <property type="match status" value="1"/>
</dbReference>
<dbReference type="AlphaFoldDB" id="A0AA94WRS3"/>